<dbReference type="SUPFAM" id="SSF103365">
    <property type="entry name" value="Hypothetical protein PH1602"/>
    <property type="match status" value="1"/>
</dbReference>
<dbReference type="PANTHER" id="PTHR11118">
    <property type="entry name" value="RNA-SPLICING LIGASE RTCB HOMOLOG"/>
    <property type="match status" value="1"/>
</dbReference>
<evidence type="ECO:0000256" key="12">
    <source>
        <dbReference type="PIRSR" id="PIRSR601233-3"/>
    </source>
</evidence>
<evidence type="ECO:0000256" key="6">
    <source>
        <dbReference type="ARBA" id="ARBA00023134"/>
    </source>
</evidence>
<sequence>MAEKKSLEKIDDYRWRIPESLAPGMRVPGLVYANEKLLQAMEEEPLKQVVNVAHLPGIVNYSLAMPDIHWGYGFAIGGVAAVDIEDGVISPGGIGYDINCGVRMLRTNLREKDIKDKMRLLIETLFSRIPSGVGSRGKLKLNRREGAEVLHKGAQWMVERGYGTAEDIEFTEEKGRLAGADSTKVSQRAMERGAKQQGTLGSGNHFLEVQIVEEIYEPEIARVFGIEKGAITVMIHSGSRGLGYQVCDDYLRIIGGAVHKYGIELPDRQLACVPINSPEGKDYFAAMAAAANYAWANRQYLLHLTREIFANVFDATPGELGMGLIYDVAHNIGKFEEHTVGGTKKKLFIHRKGATRAFPPGHPELPVRYKACGQPVIIPGDMGRASYLLVGTEVAMTETFGSTCHGAGRVMSRTRAIKAAKGRAIHQEMEKKGVVVRTEGRNTLAEELPEAYKDINDVIDVVHQAGISRRVAKMKPLGVIKG</sequence>
<feature type="binding site" evidence="11">
    <location>
        <begin position="379"/>
        <end position="382"/>
    </location>
    <ligand>
        <name>GMP</name>
        <dbReference type="ChEBI" id="CHEBI:58115"/>
    </ligand>
</feature>
<feature type="binding site" evidence="11">
    <location>
        <position position="386"/>
    </location>
    <ligand>
        <name>GMP</name>
        <dbReference type="ChEBI" id="CHEBI:58115"/>
    </ligand>
</feature>
<comment type="catalytic activity">
    <reaction evidence="9">
        <text>a 3'-end 2',3'-cyclophospho-ribonucleotide-RNA + a 5'-end dephospho-ribonucleoside-RNA + GTP + H2O = a ribonucleotidyl-ribonucleotide-RNA + GMP + diphosphate + H(+)</text>
        <dbReference type="Rhea" id="RHEA:68080"/>
        <dbReference type="Rhea" id="RHEA-COMP:10464"/>
        <dbReference type="Rhea" id="RHEA-COMP:13936"/>
        <dbReference type="Rhea" id="RHEA-COMP:17355"/>
        <dbReference type="ChEBI" id="CHEBI:15377"/>
        <dbReference type="ChEBI" id="CHEBI:15378"/>
        <dbReference type="ChEBI" id="CHEBI:33019"/>
        <dbReference type="ChEBI" id="CHEBI:37565"/>
        <dbReference type="ChEBI" id="CHEBI:58115"/>
        <dbReference type="ChEBI" id="CHEBI:83064"/>
        <dbReference type="ChEBI" id="CHEBI:138284"/>
        <dbReference type="ChEBI" id="CHEBI:173118"/>
        <dbReference type="EC" id="6.5.1.8"/>
    </reaction>
</comment>
<proteinExistence type="inferred from homology"/>
<dbReference type="Gene3D" id="3.90.1860.10">
    <property type="entry name" value="tRNA-splicing ligase RtcB"/>
    <property type="match status" value="1"/>
</dbReference>
<dbReference type="EMBL" id="NDHY01000011">
    <property type="protein sequence ID" value="RIH99821.1"/>
    <property type="molecule type" value="Genomic_DNA"/>
</dbReference>
<dbReference type="GO" id="GO:0042245">
    <property type="term" value="P:RNA repair"/>
    <property type="evidence" value="ECO:0007669"/>
    <property type="project" value="UniProtKB-KW"/>
</dbReference>
<protein>
    <recommendedName>
        <fullName evidence="13">tRNA-splicing ligase RtcB</fullName>
        <ecNumber evidence="13">6.5.1.-</ecNumber>
    </recommendedName>
</protein>
<accession>A0A399FX78</accession>
<keyword evidence="5" id="KW-0692">RNA repair</keyword>
<name>A0A399FX78_UNCN2</name>
<keyword evidence="3 12" id="KW-0479">Metal-binding</keyword>
<dbReference type="GO" id="GO:0005525">
    <property type="term" value="F:GTP binding"/>
    <property type="evidence" value="ECO:0007669"/>
    <property type="project" value="UniProtKB-KW"/>
</dbReference>
<dbReference type="Pfam" id="PF01139">
    <property type="entry name" value="RtcB"/>
    <property type="match status" value="1"/>
</dbReference>
<comment type="caution">
    <text evidence="14">The sequence shown here is derived from an EMBL/GenBank/DDBJ whole genome shotgun (WGS) entry which is preliminary data.</text>
</comment>
<evidence type="ECO:0000256" key="2">
    <source>
        <dbReference type="ARBA" id="ARBA00022598"/>
    </source>
</evidence>
<feature type="binding site" evidence="11">
    <location>
        <begin position="405"/>
        <end position="408"/>
    </location>
    <ligand>
        <name>GMP</name>
        <dbReference type="ChEBI" id="CHEBI:58115"/>
    </ligand>
</feature>
<dbReference type="GO" id="GO:0170057">
    <property type="term" value="F:RNA ligase (GTP) activity"/>
    <property type="evidence" value="ECO:0007669"/>
    <property type="project" value="UniProtKB-EC"/>
</dbReference>
<gene>
    <name evidence="13" type="primary">rtcB</name>
    <name evidence="14" type="ORF">B9J77_04405</name>
</gene>
<feature type="binding site" evidence="12">
    <location>
        <position position="205"/>
    </location>
    <ligand>
        <name>Mn(2+)</name>
        <dbReference type="ChEBI" id="CHEBI:29035"/>
        <label>1</label>
    </ligand>
</feature>
<evidence type="ECO:0000256" key="4">
    <source>
        <dbReference type="ARBA" id="ARBA00022741"/>
    </source>
</evidence>
<keyword evidence="7 12" id="KW-0464">Manganese</keyword>
<evidence type="ECO:0000256" key="8">
    <source>
        <dbReference type="ARBA" id="ARBA00047746"/>
    </source>
</evidence>
<feature type="binding site" evidence="11">
    <location>
        <position position="481"/>
    </location>
    <ligand>
        <name>GMP</name>
        <dbReference type="ChEBI" id="CHEBI:58115"/>
    </ligand>
</feature>
<feature type="active site" description="GMP-histidine intermediate" evidence="10">
    <location>
        <position position="405"/>
    </location>
</feature>
<comment type="cofactor">
    <cofactor evidence="12 13">
        <name>Mn(2+)</name>
        <dbReference type="ChEBI" id="CHEBI:29035"/>
    </cofactor>
    <text evidence="12 13">Binds 2 manganese ions per subunit.</text>
</comment>
<organism evidence="14 15">
    <name type="scientific">candidate division NPL-UPA2 bacterium Unc8</name>
    <dbReference type="NCBI Taxonomy" id="1980939"/>
    <lineage>
        <taxon>Bacteria</taxon>
    </lineage>
</organism>
<dbReference type="GO" id="GO:0046872">
    <property type="term" value="F:metal ion binding"/>
    <property type="evidence" value="ECO:0007669"/>
    <property type="project" value="UniProtKB-UniRule"/>
</dbReference>
<dbReference type="GO" id="GO:0003972">
    <property type="term" value="F:RNA ligase (ATP) activity"/>
    <property type="evidence" value="ECO:0007669"/>
    <property type="project" value="TreeGrafter"/>
</dbReference>
<keyword evidence="2 13" id="KW-0436">Ligase</keyword>
<evidence type="ECO:0000256" key="1">
    <source>
        <dbReference type="ARBA" id="ARBA00008071"/>
    </source>
</evidence>
<dbReference type="PROSITE" id="PS01288">
    <property type="entry name" value="UPF0027"/>
    <property type="match status" value="1"/>
</dbReference>
<evidence type="ECO:0000256" key="13">
    <source>
        <dbReference type="RuleBase" id="RU371113"/>
    </source>
</evidence>
<dbReference type="PANTHER" id="PTHR11118:SF1">
    <property type="entry name" value="RNA-SPLICING LIGASE RTCB HOMOLOG"/>
    <property type="match status" value="1"/>
</dbReference>
<evidence type="ECO:0000256" key="3">
    <source>
        <dbReference type="ARBA" id="ARBA00022723"/>
    </source>
</evidence>
<dbReference type="InterPro" id="IPR001233">
    <property type="entry name" value="RtcB"/>
</dbReference>
<keyword evidence="4 11" id="KW-0547">Nucleotide-binding</keyword>
<evidence type="ECO:0000256" key="9">
    <source>
        <dbReference type="ARBA" id="ARBA00049514"/>
    </source>
</evidence>
<comment type="similarity">
    <text evidence="1 13">Belongs to the RtcB family.</text>
</comment>
<reference evidence="14 15" key="1">
    <citation type="submission" date="2018-08" db="EMBL/GenBank/DDBJ databases">
        <title>Draft genome of candidate division NPL-UPA2 bacterium Unc8 that adapted to ultra-basic serpentinizing groundwater.</title>
        <authorList>
            <person name="Ishii S."/>
            <person name="Suzuki S."/>
            <person name="Nealson K.H."/>
        </authorList>
    </citation>
    <scope>NUCLEOTIDE SEQUENCE [LARGE SCALE GENOMIC DNA]</scope>
    <source>
        <strain evidence="14">Unc8</strain>
    </source>
</reference>
<comment type="catalytic activity">
    <reaction evidence="8">
        <text>a 3'-end 3'-phospho-ribonucleotide-RNA + a 5'-end dephospho-ribonucleoside-RNA + GTP = a ribonucleotidyl-ribonucleotide-RNA + GMP + diphosphate</text>
        <dbReference type="Rhea" id="RHEA:68076"/>
        <dbReference type="Rhea" id="RHEA-COMP:10463"/>
        <dbReference type="Rhea" id="RHEA-COMP:13936"/>
        <dbReference type="Rhea" id="RHEA-COMP:17355"/>
        <dbReference type="ChEBI" id="CHEBI:33019"/>
        <dbReference type="ChEBI" id="CHEBI:37565"/>
        <dbReference type="ChEBI" id="CHEBI:58115"/>
        <dbReference type="ChEBI" id="CHEBI:83062"/>
        <dbReference type="ChEBI" id="CHEBI:138284"/>
        <dbReference type="ChEBI" id="CHEBI:173118"/>
        <dbReference type="EC" id="6.5.1.8"/>
    </reaction>
</comment>
<evidence type="ECO:0000313" key="15">
    <source>
        <dbReference type="Proteomes" id="UP000266287"/>
    </source>
</evidence>
<feature type="binding site" evidence="12">
    <location>
        <position position="330"/>
    </location>
    <ligand>
        <name>Mn(2+)</name>
        <dbReference type="ChEBI" id="CHEBI:29035"/>
        <label>2</label>
    </ligand>
</feature>
<feature type="binding site" evidence="12">
    <location>
        <position position="97"/>
    </location>
    <ligand>
        <name>Mn(2+)</name>
        <dbReference type="ChEBI" id="CHEBI:29035"/>
        <label>1</label>
    </ligand>
</feature>
<evidence type="ECO:0000256" key="7">
    <source>
        <dbReference type="ARBA" id="ARBA00023211"/>
    </source>
</evidence>
<keyword evidence="6 11" id="KW-0342">GTP-binding</keyword>
<dbReference type="FunFam" id="3.90.1860.10:FF:000001">
    <property type="entry name" value="tRNA-splicing ligase RtcB homolog"/>
    <property type="match status" value="1"/>
</dbReference>
<dbReference type="GO" id="GO:0006396">
    <property type="term" value="P:RNA processing"/>
    <property type="evidence" value="ECO:0007669"/>
    <property type="project" value="InterPro"/>
</dbReference>
<feature type="binding site" evidence="11">
    <location>
        <begin position="330"/>
        <end position="331"/>
    </location>
    <ligand>
        <name>GMP</name>
        <dbReference type="ChEBI" id="CHEBI:58115"/>
    </ligand>
</feature>
<dbReference type="EC" id="6.5.1.-" evidence="13"/>
<comment type="subunit">
    <text evidence="13">Monomer.</text>
</comment>
<evidence type="ECO:0000313" key="14">
    <source>
        <dbReference type="EMBL" id="RIH99821.1"/>
    </source>
</evidence>
<feature type="binding site" evidence="12">
    <location>
        <position position="236"/>
    </location>
    <ligand>
        <name>Mn(2+)</name>
        <dbReference type="ChEBI" id="CHEBI:29035"/>
        <label>2</label>
    </ligand>
</feature>
<evidence type="ECO:0000256" key="5">
    <source>
        <dbReference type="ARBA" id="ARBA00022800"/>
    </source>
</evidence>
<evidence type="ECO:0000256" key="11">
    <source>
        <dbReference type="PIRSR" id="PIRSR601233-2"/>
    </source>
</evidence>
<evidence type="ECO:0000256" key="10">
    <source>
        <dbReference type="PIRSR" id="PIRSR601233-1"/>
    </source>
</evidence>
<feature type="binding site" evidence="11">
    <location>
        <begin position="204"/>
        <end position="208"/>
    </location>
    <ligand>
        <name>GMP</name>
        <dbReference type="ChEBI" id="CHEBI:58115"/>
    </ligand>
</feature>
<dbReference type="Proteomes" id="UP000266287">
    <property type="component" value="Unassembled WGS sequence"/>
</dbReference>
<dbReference type="AlphaFoldDB" id="A0A399FX78"/>
<dbReference type="InterPro" id="IPR036025">
    <property type="entry name" value="RtcB-like_sf"/>
</dbReference>